<dbReference type="InterPro" id="IPR002545">
    <property type="entry name" value="CheW-lke_dom"/>
</dbReference>
<dbReference type="SMART" id="SM00260">
    <property type="entry name" value="CheW"/>
    <property type="match status" value="1"/>
</dbReference>
<accession>A0A0F3IY29</accession>
<dbReference type="PROSITE" id="PS50851">
    <property type="entry name" value="CHEW"/>
    <property type="match status" value="1"/>
</dbReference>
<dbReference type="PANTHER" id="PTHR22617">
    <property type="entry name" value="CHEMOTAXIS SENSOR HISTIDINE KINASE-RELATED"/>
    <property type="match status" value="1"/>
</dbReference>
<organism evidence="2 3">
    <name type="scientific">Elstera litoralis</name>
    <dbReference type="NCBI Taxonomy" id="552518"/>
    <lineage>
        <taxon>Bacteria</taxon>
        <taxon>Pseudomonadati</taxon>
        <taxon>Pseudomonadota</taxon>
        <taxon>Alphaproteobacteria</taxon>
        <taxon>Rhodospirillales</taxon>
        <taxon>Rhodospirillaceae</taxon>
        <taxon>Elstera</taxon>
    </lineage>
</organism>
<dbReference type="Pfam" id="PF01584">
    <property type="entry name" value="CheW"/>
    <property type="match status" value="1"/>
</dbReference>
<dbReference type="Gene3D" id="2.40.50.180">
    <property type="entry name" value="CheA-289, Domain 4"/>
    <property type="match status" value="1"/>
</dbReference>
<dbReference type="PANTHER" id="PTHR22617:SF23">
    <property type="entry name" value="CHEMOTAXIS PROTEIN CHEW"/>
    <property type="match status" value="1"/>
</dbReference>
<feature type="domain" description="CheW-like" evidence="1">
    <location>
        <begin position="22"/>
        <end position="162"/>
    </location>
</feature>
<gene>
    <name evidence="2" type="ORF">VZ95_04380</name>
</gene>
<dbReference type="AlphaFoldDB" id="A0A0F3IY29"/>
<keyword evidence="3" id="KW-1185">Reference proteome</keyword>
<comment type="caution">
    <text evidence="2">The sequence shown here is derived from an EMBL/GenBank/DDBJ whole genome shotgun (WGS) entry which is preliminary data.</text>
</comment>
<dbReference type="GO" id="GO:0006935">
    <property type="term" value="P:chemotaxis"/>
    <property type="evidence" value="ECO:0007669"/>
    <property type="project" value="InterPro"/>
</dbReference>
<dbReference type="SUPFAM" id="SSF50341">
    <property type="entry name" value="CheW-like"/>
    <property type="match status" value="1"/>
</dbReference>
<evidence type="ECO:0000313" key="3">
    <source>
        <dbReference type="Proteomes" id="UP000033774"/>
    </source>
</evidence>
<protein>
    <submittedName>
        <fullName evidence="2">Chemotaxis protein CheW</fullName>
    </submittedName>
</protein>
<dbReference type="OrthoDB" id="9794382at2"/>
<dbReference type="PATRIC" id="fig|552518.3.peg.4537"/>
<dbReference type="InterPro" id="IPR036061">
    <property type="entry name" value="CheW-like_dom_sf"/>
</dbReference>
<reference evidence="2 3" key="1">
    <citation type="submission" date="2015-03" db="EMBL/GenBank/DDBJ databases">
        <title>Draft genome sequence of Elstera litoralis.</title>
        <authorList>
            <person name="Rahalkar M.C."/>
            <person name="Dhakephalkar P.K."/>
            <person name="Pore S.D."/>
            <person name="Arora P."/>
            <person name="Kapse N.G."/>
            <person name="Pandit P.S."/>
        </authorList>
    </citation>
    <scope>NUCLEOTIDE SEQUENCE [LARGE SCALE GENOMIC DNA]</scope>
    <source>
        <strain evidence="2 3">Dia-1</strain>
    </source>
</reference>
<dbReference type="GO" id="GO:0007165">
    <property type="term" value="P:signal transduction"/>
    <property type="evidence" value="ECO:0007669"/>
    <property type="project" value="InterPro"/>
</dbReference>
<evidence type="ECO:0000313" key="2">
    <source>
        <dbReference type="EMBL" id="KJV10514.1"/>
    </source>
</evidence>
<proteinExistence type="predicted"/>
<dbReference type="RefSeq" id="WP_045774794.1">
    <property type="nucleotide sequence ID" value="NZ_LAJY01000085.1"/>
</dbReference>
<name>A0A0F3IY29_9PROT</name>
<dbReference type="EMBL" id="LAJY01000085">
    <property type="protein sequence ID" value="KJV10514.1"/>
    <property type="molecule type" value="Genomic_DNA"/>
</dbReference>
<dbReference type="InterPro" id="IPR039315">
    <property type="entry name" value="CheW"/>
</dbReference>
<sequence length="165" mass="18312">MSELVASGKRNVARQGFTADEQRQYVSITIDGQMFGIPVLIVHDVLGPQRITRIPLAPAEVAGSLNLRGRIVTAIDVRLRLGLLKRPVNMDGMSVVVEHSGEFYSLMVDGVGEVLTLSSAEFERNPATLDPRWRDISLGIYRLQDQLLVILDVNRLLDFTRNEAA</sequence>
<dbReference type="Proteomes" id="UP000033774">
    <property type="component" value="Unassembled WGS sequence"/>
</dbReference>
<dbReference type="CDD" id="cd00732">
    <property type="entry name" value="CheW"/>
    <property type="match status" value="1"/>
</dbReference>
<dbReference type="Gene3D" id="2.30.30.40">
    <property type="entry name" value="SH3 Domains"/>
    <property type="match status" value="1"/>
</dbReference>
<evidence type="ECO:0000259" key="1">
    <source>
        <dbReference type="PROSITE" id="PS50851"/>
    </source>
</evidence>
<dbReference type="GO" id="GO:0005829">
    <property type="term" value="C:cytosol"/>
    <property type="evidence" value="ECO:0007669"/>
    <property type="project" value="TreeGrafter"/>
</dbReference>